<evidence type="ECO:0000256" key="5">
    <source>
        <dbReference type="ARBA" id="ARBA00022771"/>
    </source>
</evidence>
<dbReference type="EMBL" id="SNRW01015957">
    <property type="protein sequence ID" value="KAA6369851.1"/>
    <property type="molecule type" value="Genomic_DNA"/>
</dbReference>
<comment type="similarity">
    <text evidence="2">Belongs to the NFX1 family.</text>
</comment>
<dbReference type="InterPro" id="IPR034078">
    <property type="entry name" value="NFX1_fam"/>
</dbReference>
<keyword evidence="5" id="KW-0863">Zinc-finger</keyword>
<dbReference type="Pfam" id="PF01422">
    <property type="entry name" value="zf-NF-X1"/>
    <property type="match status" value="2"/>
</dbReference>
<name>A0A5J4UII6_9EUKA</name>
<dbReference type="GO" id="GO:0000977">
    <property type="term" value="F:RNA polymerase II transcription regulatory region sequence-specific DNA binding"/>
    <property type="evidence" value="ECO:0007669"/>
    <property type="project" value="TreeGrafter"/>
</dbReference>
<accession>A0A5J4UII6</accession>
<dbReference type="InterPro" id="IPR000967">
    <property type="entry name" value="Znf_NFX1"/>
</dbReference>
<sequence>MCRLTCDRKLSCNVHRCQNRCCPVKGNDSNAIFQQTHKCLQLCNKKQPCGHRCEQLCHIGNCPRCTNTQLTEWSCTCGDAKVLPPIICGQTQIPRCLNTCVLNRRSCCHGGGGIDGIRSWNDHLCHGIDEDQIDQGIIYDVHHANIEQLHFVLEVTCNLIMYRVLQLVLESHVDKFV</sequence>
<keyword evidence="6" id="KW-0862">Zinc</keyword>
<dbReference type="GO" id="GO:0005634">
    <property type="term" value="C:nucleus"/>
    <property type="evidence" value="ECO:0007669"/>
    <property type="project" value="UniProtKB-SubCell"/>
</dbReference>
<keyword evidence="8" id="KW-0804">Transcription</keyword>
<evidence type="ECO:0000256" key="6">
    <source>
        <dbReference type="ARBA" id="ARBA00022833"/>
    </source>
</evidence>
<comment type="caution">
    <text evidence="11">The sequence shown here is derived from an EMBL/GenBank/DDBJ whole genome shotgun (WGS) entry which is preliminary data.</text>
</comment>
<protein>
    <recommendedName>
        <fullName evidence="10">NF-X1-type domain-containing protein</fullName>
    </recommendedName>
</protein>
<evidence type="ECO:0000256" key="8">
    <source>
        <dbReference type="ARBA" id="ARBA00023163"/>
    </source>
</evidence>
<reference evidence="11 12" key="1">
    <citation type="submission" date="2019-03" db="EMBL/GenBank/DDBJ databases">
        <title>Single cell metagenomics reveals metabolic interactions within the superorganism composed of flagellate Streblomastix strix and complex community of Bacteroidetes bacteria on its surface.</title>
        <authorList>
            <person name="Treitli S.C."/>
            <person name="Kolisko M."/>
            <person name="Husnik F."/>
            <person name="Keeling P."/>
            <person name="Hampl V."/>
        </authorList>
    </citation>
    <scope>NUCLEOTIDE SEQUENCE [LARGE SCALE GENOMIC DNA]</scope>
    <source>
        <strain evidence="11">ST1C</strain>
    </source>
</reference>
<feature type="domain" description="NF-X1-type" evidence="10">
    <location>
        <begin position="12"/>
        <end position="41"/>
    </location>
</feature>
<keyword evidence="9" id="KW-0539">Nucleus</keyword>
<keyword evidence="3" id="KW-0479">Metal-binding</keyword>
<evidence type="ECO:0000313" key="12">
    <source>
        <dbReference type="Proteomes" id="UP000324800"/>
    </source>
</evidence>
<evidence type="ECO:0000256" key="4">
    <source>
        <dbReference type="ARBA" id="ARBA00022737"/>
    </source>
</evidence>
<dbReference type="Proteomes" id="UP000324800">
    <property type="component" value="Unassembled WGS sequence"/>
</dbReference>
<keyword evidence="4" id="KW-0677">Repeat</keyword>
<evidence type="ECO:0000256" key="3">
    <source>
        <dbReference type="ARBA" id="ARBA00022723"/>
    </source>
</evidence>
<evidence type="ECO:0000259" key="10">
    <source>
        <dbReference type="SMART" id="SM00438"/>
    </source>
</evidence>
<proteinExistence type="inferred from homology"/>
<gene>
    <name evidence="11" type="ORF">EZS28_034623</name>
</gene>
<evidence type="ECO:0000256" key="9">
    <source>
        <dbReference type="ARBA" id="ARBA00023242"/>
    </source>
</evidence>
<dbReference type="GO" id="GO:0008270">
    <property type="term" value="F:zinc ion binding"/>
    <property type="evidence" value="ECO:0007669"/>
    <property type="project" value="UniProtKB-KW"/>
</dbReference>
<evidence type="ECO:0000256" key="1">
    <source>
        <dbReference type="ARBA" id="ARBA00004123"/>
    </source>
</evidence>
<dbReference type="PANTHER" id="PTHR12360:SF12">
    <property type="entry name" value="TRANSCRIPTIONAL REPRESSOR NF-X1"/>
    <property type="match status" value="1"/>
</dbReference>
<dbReference type="AlphaFoldDB" id="A0A5J4UII6"/>
<dbReference type="OrthoDB" id="6512771at2759"/>
<keyword evidence="7" id="KW-0805">Transcription regulation</keyword>
<organism evidence="11 12">
    <name type="scientific">Streblomastix strix</name>
    <dbReference type="NCBI Taxonomy" id="222440"/>
    <lineage>
        <taxon>Eukaryota</taxon>
        <taxon>Metamonada</taxon>
        <taxon>Preaxostyla</taxon>
        <taxon>Oxymonadida</taxon>
        <taxon>Streblomastigidae</taxon>
        <taxon>Streblomastix</taxon>
    </lineage>
</organism>
<feature type="domain" description="NF-X1-type" evidence="10">
    <location>
        <begin position="49"/>
        <end position="67"/>
    </location>
</feature>
<comment type="subcellular location">
    <subcellularLocation>
        <location evidence="1">Nucleus</location>
    </subcellularLocation>
</comment>
<evidence type="ECO:0000313" key="11">
    <source>
        <dbReference type="EMBL" id="KAA6369851.1"/>
    </source>
</evidence>
<dbReference type="PANTHER" id="PTHR12360">
    <property type="entry name" value="NUCLEAR TRANSCRIPTION FACTOR, X-BOX BINDING 1 NFX1"/>
    <property type="match status" value="1"/>
</dbReference>
<dbReference type="SMART" id="SM00438">
    <property type="entry name" value="ZnF_NFX"/>
    <property type="match status" value="2"/>
</dbReference>
<evidence type="ECO:0000256" key="2">
    <source>
        <dbReference type="ARBA" id="ARBA00007269"/>
    </source>
</evidence>
<evidence type="ECO:0000256" key="7">
    <source>
        <dbReference type="ARBA" id="ARBA00023015"/>
    </source>
</evidence>
<dbReference type="GO" id="GO:0000981">
    <property type="term" value="F:DNA-binding transcription factor activity, RNA polymerase II-specific"/>
    <property type="evidence" value="ECO:0007669"/>
    <property type="project" value="TreeGrafter"/>
</dbReference>